<dbReference type="CDD" id="cd03255">
    <property type="entry name" value="ABC_MJ0796_LolCDE_FtsE"/>
    <property type="match status" value="1"/>
</dbReference>
<dbReference type="SUPFAM" id="SSF52540">
    <property type="entry name" value="P-loop containing nucleoside triphosphate hydrolases"/>
    <property type="match status" value="1"/>
</dbReference>
<dbReference type="GO" id="GO:0022857">
    <property type="term" value="F:transmembrane transporter activity"/>
    <property type="evidence" value="ECO:0007669"/>
    <property type="project" value="TreeGrafter"/>
</dbReference>
<comment type="caution">
    <text evidence="6">The sequence shown here is derived from an EMBL/GenBank/DDBJ whole genome shotgun (WGS) entry which is preliminary data.</text>
</comment>
<dbReference type="InterPro" id="IPR015854">
    <property type="entry name" value="ABC_transpr_LolD-like"/>
</dbReference>
<dbReference type="InterPro" id="IPR017911">
    <property type="entry name" value="MacB-like_ATP-bd"/>
</dbReference>
<organism evidence="6 7">
    <name type="scientific">Candidatus Desulfobia pelagia</name>
    <dbReference type="NCBI Taxonomy" id="2841692"/>
    <lineage>
        <taxon>Bacteria</taxon>
        <taxon>Pseudomonadati</taxon>
        <taxon>Thermodesulfobacteriota</taxon>
        <taxon>Desulfobulbia</taxon>
        <taxon>Desulfobulbales</taxon>
        <taxon>Desulfobulbaceae</taxon>
        <taxon>Candidatus Desulfobia</taxon>
    </lineage>
</organism>
<dbReference type="InterPro" id="IPR017871">
    <property type="entry name" value="ABC_transporter-like_CS"/>
</dbReference>
<reference evidence="6 7" key="1">
    <citation type="submission" date="2020-08" db="EMBL/GenBank/DDBJ databases">
        <title>Bridging the membrane lipid divide: bacteria of the FCB group superphylum have the potential to synthesize archaeal ether lipids.</title>
        <authorList>
            <person name="Villanueva L."/>
            <person name="Von Meijenfeldt F.A.B."/>
            <person name="Westbye A.B."/>
            <person name="Yadav S."/>
            <person name="Hopmans E.C."/>
            <person name="Dutilh B.E."/>
            <person name="Sinninghe Damste J.S."/>
        </authorList>
    </citation>
    <scope>NUCLEOTIDE SEQUENCE [LARGE SCALE GENOMIC DNA]</scope>
    <source>
        <strain evidence="6">NIOZ-UU47</strain>
    </source>
</reference>
<keyword evidence="2" id="KW-0547">Nucleotide-binding</keyword>
<name>A0A8J6NHE6_9BACT</name>
<dbReference type="InterPro" id="IPR027417">
    <property type="entry name" value="P-loop_NTPase"/>
</dbReference>
<dbReference type="Pfam" id="PF00005">
    <property type="entry name" value="ABC_tran"/>
    <property type="match status" value="1"/>
</dbReference>
<dbReference type="FunFam" id="3.40.50.300:FF:000032">
    <property type="entry name" value="Export ABC transporter ATP-binding protein"/>
    <property type="match status" value="1"/>
</dbReference>
<dbReference type="GO" id="GO:0016887">
    <property type="term" value="F:ATP hydrolysis activity"/>
    <property type="evidence" value="ECO:0007669"/>
    <property type="project" value="InterPro"/>
</dbReference>
<comment type="similarity">
    <text evidence="4">Belongs to the ABC transporter superfamily. Macrolide exporter (TC 3.A.1.122) family.</text>
</comment>
<dbReference type="Proteomes" id="UP000614424">
    <property type="component" value="Unassembled WGS sequence"/>
</dbReference>
<evidence type="ECO:0000256" key="1">
    <source>
        <dbReference type="ARBA" id="ARBA00022448"/>
    </source>
</evidence>
<dbReference type="InterPro" id="IPR003439">
    <property type="entry name" value="ABC_transporter-like_ATP-bd"/>
</dbReference>
<dbReference type="GO" id="GO:0005524">
    <property type="term" value="F:ATP binding"/>
    <property type="evidence" value="ECO:0007669"/>
    <property type="project" value="UniProtKB-KW"/>
</dbReference>
<dbReference type="PANTHER" id="PTHR24220">
    <property type="entry name" value="IMPORT ATP-BINDING PROTEIN"/>
    <property type="match status" value="1"/>
</dbReference>
<evidence type="ECO:0000256" key="3">
    <source>
        <dbReference type="ARBA" id="ARBA00022840"/>
    </source>
</evidence>
<dbReference type="GO" id="GO:0098796">
    <property type="term" value="C:membrane protein complex"/>
    <property type="evidence" value="ECO:0007669"/>
    <property type="project" value="UniProtKB-ARBA"/>
</dbReference>
<keyword evidence="1" id="KW-0813">Transport</keyword>
<evidence type="ECO:0000313" key="7">
    <source>
        <dbReference type="Proteomes" id="UP000614424"/>
    </source>
</evidence>
<dbReference type="SMART" id="SM00382">
    <property type="entry name" value="AAA"/>
    <property type="match status" value="1"/>
</dbReference>
<feature type="domain" description="ABC transporter" evidence="5">
    <location>
        <begin position="5"/>
        <end position="219"/>
    </location>
</feature>
<dbReference type="AlphaFoldDB" id="A0A8J6NHE6"/>
<proteinExistence type="inferred from homology"/>
<dbReference type="PROSITE" id="PS50893">
    <property type="entry name" value="ABC_TRANSPORTER_2"/>
    <property type="match status" value="1"/>
</dbReference>
<evidence type="ECO:0000256" key="4">
    <source>
        <dbReference type="ARBA" id="ARBA00038388"/>
    </source>
</evidence>
<gene>
    <name evidence="6" type="ORF">H8E41_11405</name>
</gene>
<dbReference type="GO" id="GO:0005886">
    <property type="term" value="C:plasma membrane"/>
    <property type="evidence" value="ECO:0007669"/>
    <property type="project" value="TreeGrafter"/>
</dbReference>
<dbReference type="PROSITE" id="PS00211">
    <property type="entry name" value="ABC_TRANSPORTER_1"/>
    <property type="match status" value="1"/>
</dbReference>
<dbReference type="EMBL" id="JACNJZ010000167">
    <property type="protein sequence ID" value="MBC8318504.1"/>
    <property type="molecule type" value="Genomic_DNA"/>
</dbReference>
<dbReference type="Gene3D" id="3.40.50.300">
    <property type="entry name" value="P-loop containing nucleotide triphosphate hydrolases"/>
    <property type="match status" value="1"/>
</dbReference>
<evidence type="ECO:0000256" key="2">
    <source>
        <dbReference type="ARBA" id="ARBA00022741"/>
    </source>
</evidence>
<protein>
    <submittedName>
        <fullName evidence="6">ABC transporter ATP-binding protein</fullName>
    </submittedName>
</protein>
<dbReference type="InterPro" id="IPR003593">
    <property type="entry name" value="AAA+_ATPase"/>
</dbReference>
<evidence type="ECO:0000259" key="5">
    <source>
        <dbReference type="PROSITE" id="PS50893"/>
    </source>
</evidence>
<accession>A0A8J6NHE6</accession>
<keyword evidence="3 6" id="KW-0067">ATP-binding</keyword>
<evidence type="ECO:0000313" key="6">
    <source>
        <dbReference type="EMBL" id="MBC8318504.1"/>
    </source>
</evidence>
<sequence>MNKSIEAIKLCKRFGAIEPVKQVNFTINRGEFVTLLGPSGSGKSTLLSLVAGLDHATDGQVLLDGQDLSRFSEDELALLRRDHIGFVFQSFHLIPTLSALENIAFPLYPVKMAVRKKRDRARELLAQFDLSDRSDHLPSRLSGGERQRVAIARALVNRPGIIFCDEPTGNLDSTTGKEILDLLLKLNTDKKVTLFMVTHDTNIAKLSHRSLYMKDGEVS</sequence>